<proteinExistence type="predicted"/>
<feature type="compositionally biased region" description="Pro residues" evidence="1">
    <location>
        <begin position="13"/>
        <end position="47"/>
    </location>
</feature>
<evidence type="ECO:0000313" key="2">
    <source>
        <dbReference type="EMBL" id="ABY35954.1"/>
    </source>
</evidence>
<keyword evidence="3" id="KW-1185">Reference proteome</keyword>
<dbReference type="AlphaFoldDB" id="A9WK76"/>
<gene>
    <name evidence="2" type="ordered locus">Caur_2751</name>
</gene>
<evidence type="ECO:0000313" key="3">
    <source>
        <dbReference type="Proteomes" id="UP000002008"/>
    </source>
</evidence>
<dbReference type="KEGG" id="cau:Caur_2751"/>
<dbReference type="EMBL" id="CP000909">
    <property type="protein sequence ID" value="ABY35954.1"/>
    <property type="molecule type" value="Genomic_DNA"/>
</dbReference>
<dbReference type="PATRIC" id="fig|324602.8.peg.3103"/>
<accession>A9WK76</accession>
<dbReference type="InParanoid" id="A9WK76"/>
<sequence length="297" mass="30814">MLMTILLAGCTTPMPPTPTPPPTATATPTPIPTPTATPTPVPTPTPAAEPAGTAIPAAIRQTANIETYRMQLSLRGSGLVGGFNLGNTTTDLLSLDGQFAGADVSFTLRGFLAAFLGADVTRGLQAMTVGGVSYVRGPLTFLGAPDDVWYRLTPEQSVIATPPTQVDTTLSAVNRAGADFSRFTIGTTAERDGVQCQEYVGDREATTALFASLGAIGLPTQLPDSTVTDAAAQIWVCEDGYLRQLTVTFSGTATDAQGQAQPFSFALDVQLSDINEDIRLTPPADARDLPTPGSGTP</sequence>
<dbReference type="HOGENOM" id="CLU_917329_0_0_0"/>
<dbReference type="eggNOG" id="ENOG5032HG9">
    <property type="taxonomic scope" value="Bacteria"/>
</dbReference>
<feature type="region of interest" description="Disordered" evidence="1">
    <location>
        <begin position="11"/>
        <end position="53"/>
    </location>
</feature>
<protein>
    <recommendedName>
        <fullName evidence="4">LppX_LprAFG lipoprotein</fullName>
    </recommendedName>
</protein>
<dbReference type="Gene3D" id="2.50.20.20">
    <property type="match status" value="1"/>
</dbReference>
<evidence type="ECO:0008006" key="4">
    <source>
        <dbReference type="Google" id="ProtNLM"/>
    </source>
</evidence>
<reference evidence="3" key="1">
    <citation type="journal article" date="2011" name="BMC Genomics">
        <title>Complete genome sequence of the filamentous anoxygenic phototrophic bacterium Chloroflexus aurantiacus.</title>
        <authorList>
            <person name="Tang K.H."/>
            <person name="Barry K."/>
            <person name="Chertkov O."/>
            <person name="Dalin E."/>
            <person name="Han C.S."/>
            <person name="Hauser L.J."/>
            <person name="Honchak B.M."/>
            <person name="Karbach L.E."/>
            <person name="Land M.L."/>
            <person name="Lapidus A."/>
            <person name="Larimer F.W."/>
            <person name="Mikhailova N."/>
            <person name="Pitluck S."/>
            <person name="Pierson B.K."/>
            <person name="Blankenship R.E."/>
        </authorList>
    </citation>
    <scope>NUCLEOTIDE SEQUENCE [LARGE SCALE GENOMIC DNA]</scope>
    <source>
        <strain evidence="3">ATCC 29366 / DSM 635 / J-10-fl</strain>
    </source>
</reference>
<dbReference type="Proteomes" id="UP000002008">
    <property type="component" value="Chromosome"/>
</dbReference>
<dbReference type="STRING" id="324602.Caur_2751"/>
<name>A9WK76_CHLAA</name>
<organism evidence="2 3">
    <name type="scientific">Chloroflexus aurantiacus (strain ATCC 29366 / DSM 635 / J-10-fl)</name>
    <dbReference type="NCBI Taxonomy" id="324602"/>
    <lineage>
        <taxon>Bacteria</taxon>
        <taxon>Bacillati</taxon>
        <taxon>Chloroflexota</taxon>
        <taxon>Chloroflexia</taxon>
        <taxon>Chloroflexales</taxon>
        <taxon>Chloroflexineae</taxon>
        <taxon>Chloroflexaceae</taxon>
        <taxon>Chloroflexus</taxon>
    </lineage>
</organism>
<evidence type="ECO:0000256" key="1">
    <source>
        <dbReference type="SAM" id="MobiDB-lite"/>
    </source>
</evidence>
<dbReference type="EnsemblBacteria" id="ABY35954">
    <property type="protein sequence ID" value="ABY35954"/>
    <property type="gene ID" value="Caur_2751"/>
</dbReference>